<name>A0A6M1S5K5_9HYPH</name>
<dbReference type="RefSeq" id="WP_163906074.1">
    <property type="nucleotide sequence ID" value="NZ_CP048427.1"/>
</dbReference>
<evidence type="ECO:0000313" key="1">
    <source>
        <dbReference type="EMBL" id="NGO64597.1"/>
    </source>
</evidence>
<keyword evidence="2" id="KW-1185">Reference proteome</keyword>
<comment type="caution">
    <text evidence="1">The sequence shown here is derived from an EMBL/GenBank/DDBJ whole genome shotgun (WGS) entry which is preliminary data.</text>
</comment>
<proteinExistence type="predicted"/>
<dbReference type="AlphaFoldDB" id="A0A6M1S5K5"/>
<sequence length="145" mass="15796">MKICPYSIEREEILARAIGPLAAELRLIDAADFISMLRFEHHGSIADLIESAAELYFHPGTIRFGAGGDYSLDWDTVPSVTLDLEIMPQGVTVYARLMLGRDKAAISIDYINFQNASSDPDANTAFLANSLGNSRLMSTRAASAI</sequence>
<dbReference type="EMBL" id="JAAKZH010000004">
    <property type="protein sequence ID" value="NGO64597.1"/>
    <property type="molecule type" value="Genomic_DNA"/>
</dbReference>
<reference evidence="1 2" key="1">
    <citation type="submission" date="2020-02" db="EMBL/GenBank/DDBJ databases">
        <title>Genome sequence of the type strain CCBAU10050 of Rhizobium daejeonense.</title>
        <authorList>
            <person name="Gao J."/>
            <person name="Sun J."/>
        </authorList>
    </citation>
    <scope>NUCLEOTIDE SEQUENCE [LARGE SCALE GENOMIC DNA]</scope>
    <source>
        <strain evidence="1 2">CCBAU10050</strain>
    </source>
</reference>
<dbReference type="Proteomes" id="UP000477849">
    <property type="component" value="Unassembled WGS sequence"/>
</dbReference>
<gene>
    <name evidence="1" type="ORF">G6N76_13065</name>
</gene>
<protein>
    <submittedName>
        <fullName evidence="1">Uncharacterized protein</fullName>
    </submittedName>
</protein>
<organism evidence="1 2">
    <name type="scientific">Rhizobium daejeonense</name>
    <dbReference type="NCBI Taxonomy" id="240521"/>
    <lineage>
        <taxon>Bacteria</taxon>
        <taxon>Pseudomonadati</taxon>
        <taxon>Pseudomonadota</taxon>
        <taxon>Alphaproteobacteria</taxon>
        <taxon>Hyphomicrobiales</taxon>
        <taxon>Rhizobiaceae</taxon>
        <taxon>Rhizobium/Agrobacterium group</taxon>
        <taxon>Rhizobium</taxon>
    </lineage>
</organism>
<accession>A0A6M1S5K5</accession>
<evidence type="ECO:0000313" key="2">
    <source>
        <dbReference type="Proteomes" id="UP000477849"/>
    </source>
</evidence>